<evidence type="ECO:0000313" key="2">
    <source>
        <dbReference type="Proteomes" id="UP000887320"/>
    </source>
</evidence>
<name>A0A8X8GLP8_ACIGI</name>
<sequence>MEISSFFDYLKNLEEERVINDFHIIQHSNSSFLFPQVIIKVNLVYWLFHTNADTDEIEVQILPEFIIHKNDTIKHNFTFHLNNFAIGTVYAIVNERGYTDGVKFSIYDHKSLKNNNFYGVLTLFSLSGIKYRFEHNAIDQCFLG</sequence>
<dbReference type="EMBL" id="JAHWXT010000010">
    <property type="protein sequence ID" value="MCF0266805.1"/>
    <property type="molecule type" value="Genomic_DNA"/>
</dbReference>
<organism evidence="1 2">
    <name type="scientific">Acinetobacter guillouiae</name>
    <name type="common">Acinetobacter genomosp. 11</name>
    <dbReference type="NCBI Taxonomy" id="106649"/>
    <lineage>
        <taxon>Bacteria</taxon>
        <taxon>Pseudomonadati</taxon>
        <taxon>Pseudomonadota</taxon>
        <taxon>Gammaproteobacteria</taxon>
        <taxon>Moraxellales</taxon>
        <taxon>Moraxellaceae</taxon>
        <taxon>Acinetobacter</taxon>
    </lineage>
</organism>
<dbReference type="RefSeq" id="WP_234624258.1">
    <property type="nucleotide sequence ID" value="NZ_JAHPTS010000022.1"/>
</dbReference>
<dbReference type="AlphaFoldDB" id="A0A8X8GLP8"/>
<dbReference type="InterPro" id="IPR046297">
    <property type="entry name" value="DUF6334"/>
</dbReference>
<protein>
    <submittedName>
        <fullName evidence="1">Uncharacterized protein</fullName>
    </submittedName>
</protein>
<evidence type="ECO:0000313" key="1">
    <source>
        <dbReference type="EMBL" id="MCF0266805.1"/>
    </source>
</evidence>
<reference evidence="1" key="1">
    <citation type="submission" date="2021-07" db="EMBL/GenBank/DDBJ databases">
        <authorList>
            <person name="Fernandez M."/>
            <person name="Pereira P."/>
            <person name="Torres Tejerizo G.A."/>
            <person name="Gonzalez P."/>
            <person name="Agostini E."/>
        </authorList>
    </citation>
    <scope>NUCLEOTIDE SEQUENCE</scope>
    <source>
        <strain evidence="1">SFC 500-1A</strain>
    </source>
</reference>
<comment type="caution">
    <text evidence="1">The sequence shown here is derived from an EMBL/GenBank/DDBJ whole genome shotgun (WGS) entry which is preliminary data.</text>
</comment>
<dbReference type="Pfam" id="PF19860">
    <property type="entry name" value="DUF6334"/>
    <property type="match status" value="1"/>
</dbReference>
<dbReference type="Proteomes" id="UP000887320">
    <property type="component" value="Unassembled WGS sequence"/>
</dbReference>
<accession>A0A8X8GLP8</accession>
<proteinExistence type="predicted"/>
<gene>
    <name evidence="1" type="ORF">KW868_20335</name>
</gene>